<protein>
    <submittedName>
        <fullName evidence="2">Uncharacterized protein</fullName>
    </submittedName>
</protein>
<sequence length="112" mass="12741">MPQDDWPDTCVVAVRLPRVAAIRRRTAYDVDELTRARRVTDLQTAALGEDPRVERRRRMAEPDLTFAAFCERTGTPWYSTDQGGRAWTAYQAERRRRGETDTDPSRGVSGGV</sequence>
<evidence type="ECO:0000256" key="1">
    <source>
        <dbReference type="SAM" id="MobiDB-lite"/>
    </source>
</evidence>
<evidence type="ECO:0000313" key="3">
    <source>
        <dbReference type="Proteomes" id="UP000179769"/>
    </source>
</evidence>
<accession>A0A1S1QEX2</accession>
<reference evidence="3" key="1">
    <citation type="submission" date="2016-07" db="EMBL/GenBank/DDBJ databases">
        <title>Frankia sp. NRRL B-16219 Genome sequencing.</title>
        <authorList>
            <person name="Ghodhbane-Gtari F."/>
            <person name="Swanson E."/>
            <person name="Gueddou A."/>
            <person name="Louati M."/>
            <person name="Nouioui I."/>
            <person name="Hezbri K."/>
            <person name="Abebe-Akele F."/>
            <person name="Simpson S."/>
            <person name="Morris K."/>
            <person name="Thomas K."/>
            <person name="Gtari M."/>
            <person name="Tisa L.S."/>
        </authorList>
    </citation>
    <scope>NUCLEOTIDE SEQUENCE [LARGE SCALE GENOMIC DNA]</scope>
    <source>
        <strain evidence="3">NRRL B-16219</strain>
    </source>
</reference>
<name>A0A1S1QEX2_9ACTN</name>
<proteinExistence type="predicted"/>
<dbReference type="AlphaFoldDB" id="A0A1S1QEX2"/>
<dbReference type="Proteomes" id="UP000179769">
    <property type="component" value="Unassembled WGS sequence"/>
</dbReference>
<feature type="region of interest" description="Disordered" evidence="1">
    <location>
        <begin position="89"/>
        <end position="112"/>
    </location>
</feature>
<keyword evidence="3" id="KW-1185">Reference proteome</keyword>
<organism evidence="2 3">
    <name type="scientific">Parafrankia soli</name>
    <dbReference type="NCBI Taxonomy" id="2599596"/>
    <lineage>
        <taxon>Bacteria</taxon>
        <taxon>Bacillati</taxon>
        <taxon>Actinomycetota</taxon>
        <taxon>Actinomycetes</taxon>
        <taxon>Frankiales</taxon>
        <taxon>Frankiaceae</taxon>
        <taxon>Parafrankia</taxon>
    </lineage>
</organism>
<comment type="caution">
    <text evidence="2">The sequence shown here is derived from an EMBL/GenBank/DDBJ whole genome shotgun (WGS) entry which is preliminary data.</text>
</comment>
<dbReference type="OrthoDB" id="4177897at2"/>
<dbReference type="RefSeq" id="WP_071062473.1">
    <property type="nucleotide sequence ID" value="NZ_MAXA01000158.1"/>
</dbReference>
<evidence type="ECO:0000313" key="2">
    <source>
        <dbReference type="EMBL" id="OHV32146.1"/>
    </source>
</evidence>
<feature type="compositionally biased region" description="Basic and acidic residues" evidence="1">
    <location>
        <begin position="92"/>
        <end position="104"/>
    </location>
</feature>
<gene>
    <name evidence="2" type="ORF">BBK14_15685</name>
</gene>
<dbReference type="EMBL" id="MAXA01000158">
    <property type="protein sequence ID" value="OHV32146.1"/>
    <property type="molecule type" value="Genomic_DNA"/>
</dbReference>